<comment type="caution">
    <text evidence="3">The sequence shown here is derived from an EMBL/GenBank/DDBJ whole genome shotgun (WGS) entry which is preliminary data.</text>
</comment>
<dbReference type="GO" id="GO:1990351">
    <property type="term" value="C:transporter complex"/>
    <property type="evidence" value="ECO:0007669"/>
    <property type="project" value="TreeGrafter"/>
</dbReference>
<dbReference type="PANTHER" id="PTHR30189:SF1">
    <property type="entry name" value="LPS-ASSEMBLY PROTEIN LPTD"/>
    <property type="match status" value="1"/>
</dbReference>
<dbReference type="RefSeq" id="WP_134113430.1">
    <property type="nucleotide sequence ID" value="NZ_SOBG01000006.1"/>
</dbReference>
<proteinExistence type="predicted"/>
<feature type="transmembrane region" description="Helical" evidence="1">
    <location>
        <begin position="6"/>
        <end position="23"/>
    </location>
</feature>
<evidence type="ECO:0000313" key="3">
    <source>
        <dbReference type="EMBL" id="TDT69219.1"/>
    </source>
</evidence>
<dbReference type="GO" id="GO:0009279">
    <property type="term" value="C:cell outer membrane"/>
    <property type="evidence" value="ECO:0007669"/>
    <property type="project" value="TreeGrafter"/>
</dbReference>
<keyword evidence="4" id="KW-1185">Reference proteome</keyword>
<dbReference type="EMBL" id="SOBG01000006">
    <property type="protein sequence ID" value="TDT69219.1"/>
    <property type="molecule type" value="Genomic_DNA"/>
</dbReference>
<dbReference type="InterPro" id="IPR010664">
    <property type="entry name" value="LipoPS_assembly_LptC-rel"/>
</dbReference>
<dbReference type="Gene3D" id="2.60.450.10">
    <property type="entry name" value="Lipopolysaccharide (LPS) transport protein A like domain"/>
    <property type="match status" value="3"/>
</dbReference>
<keyword evidence="1" id="KW-0812">Transmembrane</keyword>
<dbReference type="InterPro" id="IPR046780">
    <property type="entry name" value="aBig_2"/>
</dbReference>
<organism evidence="3 4">
    <name type="scientific">Hypnocyclicus thermotrophus</name>
    <dbReference type="NCBI Taxonomy" id="1627895"/>
    <lineage>
        <taxon>Bacteria</taxon>
        <taxon>Fusobacteriati</taxon>
        <taxon>Fusobacteriota</taxon>
        <taxon>Fusobacteriia</taxon>
        <taxon>Fusobacteriales</taxon>
        <taxon>Fusobacteriaceae</taxon>
        <taxon>Hypnocyclicus</taxon>
    </lineage>
</organism>
<evidence type="ECO:0000259" key="2">
    <source>
        <dbReference type="Pfam" id="PF20578"/>
    </source>
</evidence>
<dbReference type="InterPro" id="IPR050218">
    <property type="entry name" value="LptD"/>
</dbReference>
<dbReference type="PANTHER" id="PTHR30189">
    <property type="entry name" value="LPS-ASSEMBLY PROTEIN"/>
    <property type="match status" value="1"/>
</dbReference>
<feature type="domain" description="Atrophied bacterial Ig" evidence="2">
    <location>
        <begin position="936"/>
        <end position="990"/>
    </location>
</feature>
<keyword evidence="1" id="KW-1133">Transmembrane helix</keyword>
<dbReference type="Proteomes" id="UP000294678">
    <property type="component" value="Unassembled WGS sequence"/>
</dbReference>
<keyword evidence="1" id="KW-0472">Membrane</keyword>
<evidence type="ECO:0000313" key="4">
    <source>
        <dbReference type="Proteomes" id="UP000294678"/>
    </source>
</evidence>
<reference evidence="3 4" key="1">
    <citation type="submission" date="2019-03" db="EMBL/GenBank/DDBJ databases">
        <title>Genomic Encyclopedia of Type Strains, Phase IV (KMG-IV): sequencing the most valuable type-strain genomes for metagenomic binning, comparative biology and taxonomic classification.</title>
        <authorList>
            <person name="Goeker M."/>
        </authorList>
    </citation>
    <scope>NUCLEOTIDE SEQUENCE [LARGE SCALE GENOMIC DNA]</scope>
    <source>
        <strain evidence="3 4">DSM 100055</strain>
    </source>
</reference>
<dbReference type="AlphaFoldDB" id="A0AA46DY60"/>
<dbReference type="Pfam" id="PF20578">
    <property type="entry name" value="aBig_2"/>
    <property type="match status" value="1"/>
</dbReference>
<evidence type="ECO:0000256" key="1">
    <source>
        <dbReference type="SAM" id="Phobius"/>
    </source>
</evidence>
<sequence length="1074" mass="126001">MLKKSLNLFIMLFLVFFIYNTYIKKDKEIKIEFNNDIKTTNIIYNFDNYKIKAEIQTNEAISKKEIFEQTLAYFKTSILKGNKAEIDKNSNMVLRGNIKGTNSKNGWELETEELKYLAKSKRIIGNRRLTAINKEEDLKFISDTFNTNSDFSYFELIGNIKIYHGDSIIYADRAVYSEKDQNLEISGNIIINYKSQKKMLIGKFTKLNYNLKKEILISNLAYKLEMNNYTLSAKKFYYDNIKQVVIAEKDVKIYDNLKNLEMSKINYNLNNKQMIMIGEIHGNYEDFSFIADKGEAFIDSKELFLYDNIIINKEGNKIYGDKVIYNEENKKMLITGNKLRVELEKYHLISTLVEYNLNKSELQVPNNFEMLEKENKIEIYGNKLLYKIDTEKGIAEDITIINKNNKATSDNIFIDYNNKKYTLKNNVNLKNDEYRIKTDKIEMIDKDILYIPNEYTIINEKGNINGTNAIYNDIDKILLSDEKSNLKNDEYNIYFLKYKYDLKNNQITLENIIGENFKEKIKFRADNGIYIQGTNDISLKKNVEIDYNNYTAYTEKAIYNDESKLIEFPVKAFILSKDKKLKGEIYSGEIDLNNNEFLGNKFIANNEKSKILSDEIKYDIRNEIAYLNENVKYTRDNIEILTNNMIYYKLTEYIDSPEPIVFKRNNIKITLDNAKINLNKKIIKGENPLFTTINGNIIKGNYIYGEYYKNEFNFYNGLEAKIIDEKTKNSITFEGETAKIYFTTKGDKQELTRAEIKDKVDFYYKNLYLNSNYLELDNIGKTVFSTGESILEIDKTDKISSQNLEFDINNEIAKMKENVKIFNISKESGDVNTRADEAIFNNTLNKIDLSGNVISYKGDTKILADSGIYDLKQNKLYGKGNIAFTFDIETLEQKKNKEKNEKKNIEVINKTIEKIKIPKVLTEKIKTIDLKKRDGNVIIIWNSSNKNIISKYGEVNHPKYLENDEVVILTATYKLYNTEIKKEYIVKVEKESKDSYINGKILETKFDIIDNKLIIENKDLSYQFKKIKKIDDNKNIFENEFEFKLKYRFEDIEKEIEYKGYKENKKIEIVGDIQ</sequence>
<dbReference type="Pfam" id="PF06835">
    <property type="entry name" value="LptC"/>
    <property type="match status" value="1"/>
</dbReference>
<gene>
    <name evidence="3" type="ORF">EV215_1561</name>
</gene>
<name>A0AA46DY60_9FUSO</name>
<accession>A0AA46DY60</accession>
<protein>
    <submittedName>
        <fullName evidence="3">Lipopolysaccharide-assembly LptC-related protein</fullName>
    </submittedName>
</protein>